<keyword evidence="3" id="KW-0804">Transcription</keyword>
<organism evidence="5 6">
    <name type="scientific">Fusobacterium mortiferum</name>
    <dbReference type="NCBI Taxonomy" id="850"/>
    <lineage>
        <taxon>Bacteria</taxon>
        <taxon>Fusobacteriati</taxon>
        <taxon>Fusobacteriota</taxon>
        <taxon>Fusobacteriia</taxon>
        <taxon>Fusobacteriales</taxon>
        <taxon>Fusobacteriaceae</taxon>
        <taxon>Fusobacterium</taxon>
    </lineage>
</organism>
<dbReference type="InterPro" id="IPR036388">
    <property type="entry name" value="WH-like_DNA-bd_sf"/>
</dbReference>
<dbReference type="PROSITE" id="PS50949">
    <property type="entry name" value="HTH_GNTR"/>
    <property type="match status" value="1"/>
</dbReference>
<dbReference type="Proteomes" id="UP000284676">
    <property type="component" value="Unassembled WGS sequence"/>
</dbReference>
<sequence>MTLEEIREAIKGSKKLPKCVAVYDKLFKLIKDGEFDEAGKLPTEPELAKIMEVSRMTLRQALALLQEDGVIKNYHGKGNFITQPQNRYGKGLETLKHPVYSALDLAVDEVEIEFRIEPPTDYTTKVLGRKSPVVVFVDRWYKSKGEGVAYTLSFIPIETITEEKIDLSDKNALLKFLEETSYQKARHSTININFSVAGNFTSMKYTIAKNSKSWLLEEKVFTKGDFPLVHHKHYLPMENSHICIERK</sequence>
<dbReference type="PANTHER" id="PTHR44846">
    <property type="entry name" value="MANNOSYL-D-GLYCERATE TRANSPORT/METABOLISM SYSTEM REPRESSOR MNGR-RELATED"/>
    <property type="match status" value="1"/>
</dbReference>
<dbReference type="InterPro" id="IPR000524">
    <property type="entry name" value="Tscrpt_reg_HTH_GntR"/>
</dbReference>
<reference evidence="5 6" key="1">
    <citation type="submission" date="2018-08" db="EMBL/GenBank/DDBJ databases">
        <title>A genome reference for cultivated species of the human gut microbiota.</title>
        <authorList>
            <person name="Zou Y."/>
            <person name="Xue W."/>
            <person name="Luo G."/>
        </authorList>
    </citation>
    <scope>NUCLEOTIDE SEQUENCE [LARGE SCALE GENOMIC DNA]</scope>
    <source>
        <strain evidence="5 6">AM25-1</strain>
    </source>
</reference>
<evidence type="ECO:0000313" key="6">
    <source>
        <dbReference type="Proteomes" id="UP000284676"/>
    </source>
</evidence>
<keyword evidence="1" id="KW-0805">Transcription regulation</keyword>
<dbReference type="Gene3D" id="1.10.10.10">
    <property type="entry name" value="Winged helix-like DNA-binding domain superfamily/Winged helix DNA-binding domain"/>
    <property type="match status" value="1"/>
</dbReference>
<dbReference type="PANTHER" id="PTHR44846:SF1">
    <property type="entry name" value="MANNOSYL-D-GLYCERATE TRANSPORT_METABOLISM SYSTEM REPRESSOR MNGR-RELATED"/>
    <property type="match status" value="1"/>
</dbReference>
<evidence type="ECO:0000256" key="3">
    <source>
        <dbReference type="ARBA" id="ARBA00023163"/>
    </source>
</evidence>
<name>A0A414PUR4_FUSMR</name>
<dbReference type="InterPro" id="IPR050679">
    <property type="entry name" value="Bact_HTH_transcr_reg"/>
</dbReference>
<dbReference type="CDD" id="cd07377">
    <property type="entry name" value="WHTH_GntR"/>
    <property type="match status" value="1"/>
</dbReference>
<accession>A0A414PUR4</accession>
<dbReference type="GO" id="GO:0003677">
    <property type="term" value="F:DNA binding"/>
    <property type="evidence" value="ECO:0007669"/>
    <property type="project" value="UniProtKB-KW"/>
</dbReference>
<protein>
    <submittedName>
        <fullName evidence="5">GntR family transcriptional regulator</fullName>
    </submittedName>
</protein>
<evidence type="ECO:0000259" key="4">
    <source>
        <dbReference type="PROSITE" id="PS50949"/>
    </source>
</evidence>
<evidence type="ECO:0000313" key="5">
    <source>
        <dbReference type="EMBL" id="RHF72315.1"/>
    </source>
</evidence>
<dbReference type="SMART" id="SM00345">
    <property type="entry name" value="HTH_GNTR"/>
    <property type="match status" value="1"/>
</dbReference>
<gene>
    <name evidence="5" type="ORF">DW663_06955</name>
</gene>
<evidence type="ECO:0000256" key="1">
    <source>
        <dbReference type="ARBA" id="ARBA00023015"/>
    </source>
</evidence>
<dbReference type="InterPro" id="IPR036390">
    <property type="entry name" value="WH_DNA-bd_sf"/>
</dbReference>
<dbReference type="EMBL" id="QRHL01000009">
    <property type="protein sequence ID" value="RHF72315.1"/>
    <property type="molecule type" value="Genomic_DNA"/>
</dbReference>
<keyword evidence="2" id="KW-0238">DNA-binding</keyword>
<dbReference type="GO" id="GO:0003700">
    <property type="term" value="F:DNA-binding transcription factor activity"/>
    <property type="evidence" value="ECO:0007669"/>
    <property type="project" value="InterPro"/>
</dbReference>
<dbReference type="SUPFAM" id="SSF64288">
    <property type="entry name" value="Chorismate lyase-like"/>
    <property type="match status" value="1"/>
</dbReference>
<evidence type="ECO:0000256" key="2">
    <source>
        <dbReference type="ARBA" id="ARBA00023125"/>
    </source>
</evidence>
<dbReference type="AlphaFoldDB" id="A0A414PUR4"/>
<dbReference type="RefSeq" id="WP_117708424.1">
    <property type="nucleotide sequence ID" value="NZ_CAEUHP010000001.1"/>
</dbReference>
<dbReference type="PRINTS" id="PR00035">
    <property type="entry name" value="HTHGNTR"/>
</dbReference>
<dbReference type="InterPro" id="IPR028978">
    <property type="entry name" value="Chorismate_lyase_/UTRA_dom_sf"/>
</dbReference>
<comment type="caution">
    <text evidence="5">The sequence shown here is derived from an EMBL/GenBank/DDBJ whole genome shotgun (WGS) entry which is preliminary data.</text>
</comment>
<proteinExistence type="predicted"/>
<dbReference type="SUPFAM" id="SSF46785">
    <property type="entry name" value="Winged helix' DNA-binding domain"/>
    <property type="match status" value="1"/>
</dbReference>
<dbReference type="Pfam" id="PF00392">
    <property type="entry name" value="GntR"/>
    <property type="match status" value="1"/>
</dbReference>
<feature type="domain" description="HTH gntR-type" evidence="4">
    <location>
        <begin position="16"/>
        <end position="84"/>
    </location>
</feature>
<dbReference type="GO" id="GO:0045892">
    <property type="term" value="P:negative regulation of DNA-templated transcription"/>
    <property type="evidence" value="ECO:0007669"/>
    <property type="project" value="TreeGrafter"/>
</dbReference>